<dbReference type="GeneID" id="88774990"/>
<feature type="domain" description="YagK/YfjJ C-terminal" evidence="1">
    <location>
        <begin position="46"/>
        <end position="216"/>
    </location>
</feature>
<gene>
    <name evidence="2" type="ORF">FFU37_04960</name>
</gene>
<dbReference type="EMBL" id="CP040558">
    <property type="protein sequence ID" value="QCU73840.1"/>
    <property type="molecule type" value="Genomic_DNA"/>
</dbReference>
<evidence type="ECO:0000313" key="3">
    <source>
        <dbReference type="Proteomes" id="UP000310065"/>
    </source>
</evidence>
<dbReference type="KEGG" id="pdv:FFU37_04960"/>
<reference evidence="2 3" key="1">
    <citation type="submission" date="2019-05" db="EMBL/GenBank/DDBJ databases">
        <title>Complete genome sequence of Pseudoalteromonas sp. 16-SW-7(T) isolated from the Okhotsk Sea, Russia.</title>
        <authorList>
            <person name="Nguyen T.H."/>
            <person name="Nedashkovskaya O.I."/>
            <person name="Kim S.-G."/>
        </authorList>
    </citation>
    <scope>NUCLEOTIDE SEQUENCE [LARGE SCALE GENOMIC DNA]</scope>
    <source>
        <strain evidence="2 3">16-SW-7</strain>
    </source>
</reference>
<sequence length="218" mass="25434">MNNPTQYPVITNPTYKQYPTLARDNQPLVTNYLDAIEKVMLAACAEYKRTFAMRIDLRLPTHSNTINLDSNKVCTRFVASLEAQIKADTKRKVRDGKTPHPCNIRYIWTREKDEAHHQHYHLVLFFNKDRYHCTGKINIESDNLFTRIAKAWASALSLTLNETMELVHLPDNAHYYLDANNPNFAQNFHALYCRVSYFAKLNTKHYGLGQRCFGYSQR</sequence>
<protein>
    <submittedName>
        <fullName evidence="2">Inovirus Gp2 family protein</fullName>
    </submittedName>
</protein>
<dbReference type="AlphaFoldDB" id="A0A4P9IZ86"/>
<dbReference type="InterPro" id="IPR057271">
    <property type="entry name" value="YagK_YfjJ_C"/>
</dbReference>
<evidence type="ECO:0000259" key="1">
    <source>
        <dbReference type="Pfam" id="PF11726"/>
    </source>
</evidence>
<accession>A0A4P9IZ86</accession>
<evidence type="ECO:0000313" key="2">
    <source>
        <dbReference type="EMBL" id="QCU73840.1"/>
    </source>
</evidence>
<dbReference type="Pfam" id="PF11726">
    <property type="entry name" value="YagK_YfjJ_C"/>
    <property type="match status" value="1"/>
</dbReference>
<proteinExistence type="predicted"/>
<dbReference type="RefSeq" id="WP_138488858.1">
    <property type="nucleotide sequence ID" value="NZ_CP040558.1"/>
</dbReference>
<dbReference type="Proteomes" id="UP000310065">
    <property type="component" value="Chromosome L1"/>
</dbReference>
<name>A0A4P9IZ86_9GAMM</name>
<organism evidence="2 3">
    <name type="scientific">Pseudoalteromonas distincta</name>
    <dbReference type="NCBI Taxonomy" id="77608"/>
    <lineage>
        <taxon>Bacteria</taxon>
        <taxon>Pseudomonadati</taxon>
        <taxon>Pseudomonadota</taxon>
        <taxon>Gammaproteobacteria</taxon>
        <taxon>Alteromonadales</taxon>
        <taxon>Pseudoalteromonadaceae</taxon>
        <taxon>Pseudoalteromonas</taxon>
    </lineage>
</organism>